<accession>A0A448HF10</accession>
<dbReference type="EMBL" id="LR134350">
    <property type="protein sequence ID" value="VEG26815.1"/>
    <property type="molecule type" value="Genomic_DNA"/>
</dbReference>
<evidence type="ECO:0000313" key="3">
    <source>
        <dbReference type="Proteomes" id="UP000266895"/>
    </source>
</evidence>
<keyword evidence="1" id="KW-1133">Transmembrane helix</keyword>
<dbReference type="RefSeq" id="WP_126381890.1">
    <property type="nucleotide sequence ID" value="NZ_LR134350.1"/>
</dbReference>
<evidence type="ECO:0000256" key="1">
    <source>
        <dbReference type="SAM" id="Phobius"/>
    </source>
</evidence>
<evidence type="ECO:0000313" key="2">
    <source>
        <dbReference type="EMBL" id="VEG26815.1"/>
    </source>
</evidence>
<proteinExistence type="predicted"/>
<reference evidence="2 3" key="1">
    <citation type="submission" date="2018-12" db="EMBL/GenBank/DDBJ databases">
        <authorList>
            <consortium name="Pathogen Informatics"/>
        </authorList>
    </citation>
    <scope>NUCLEOTIDE SEQUENCE [LARGE SCALE GENOMIC DNA]</scope>
    <source>
        <strain evidence="2 3">NCTC11636</strain>
    </source>
</reference>
<organism evidence="2 3">
    <name type="scientific">Actinomyces howellii</name>
    <dbReference type="NCBI Taxonomy" id="52771"/>
    <lineage>
        <taxon>Bacteria</taxon>
        <taxon>Bacillati</taxon>
        <taxon>Actinomycetota</taxon>
        <taxon>Actinomycetes</taxon>
        <taxon>Actinomycetales</taxon>
        <taxon>Actinomycetaceae</taxon>
        <taxon>Actinomyces</taxon>
    </lineage>
</organism>
<keyword evidence="3" id="KW-1185">Reference proteome</keyword>
<dbReference type="AlphaFoldDB" id="A0A448HF10"/>
<feature type="transmembrane region" description="Helical" evidence="1">
    <location>
        <begin position="58"/>
        <end position="86"/>
    </location>
</feature>
<keyword evidence="1" id="KW-0472">Membrane</keyword>
<dbReference type="OrthoDB" id="3260856at2"/>
<dbReference type="KEGG" id="ahw:NCTC11636_00717"/>
<sequence length="308" mass="34024">MPANRVNRVNRVNSLPTGPRARQVVHACVRLALLVASWVLLARSLGTPEAQRQVAWSLWFLTLCATWLVAAVLLTVSVVSLGTSVLRKARFDRGHYSRTTRLELERLRDLDVSEDHARAVARAVLAGSPAPAVRVWDVSLEDGERVFLDTGSGYARFYSTDVTYYTSSGFYFGSPVFVLAGIGAQAIANASARKTAVRMAAHQWREQQWARFIVTDRRLVVRLQDATWLDFWYGAVQAVHPHPPTGMLFLEFRDTSPLRVEGPVAAVAAVAAVWYRHGAEGLRDHPGLSFLRSAPEPVSRRLGAQPGA</sequence>
<dbReference type="Proteomes" id="UP000266895">
    <property type="component" value="Chromosome"/>
</dbReference>
<name>A0A448HF10_9ACTO</name>
<protein>
    <submittedName>
        <fullName evidence="2">Uncharacterized protein</fullName>
    </submittedName>
</protein>
<keyword evidence="1" id="KW-0812">Transmembrane</keyword>
<gene>
    <name evidence="2" type="ORF">NCTC11636_00717</name>
</gene>